<reference evidence="18" key="1">
    <citation type="submission" date="2021-02" db="EMBL/GenBank/DDBJ databases">
        <authorList>
            <person name="Nowell W R."/>
        </authorList>
    </citation>
    <scope>NUCLEOTIDE SEQUENCE</scope>
</reference>
<dbReference type="InterPro" id="IPR004878">
    <property type="entry name" value="Otopetrin"/>
</dbReference>
<evidence type="ECO:0000259" key="17">
    <source>
        <dbReference type="Pfam" id="PF10551"/>
    </source>
</evidence>
<dbReference type="AlphaFoldDB" id="A0A814Z0N5"/>
<keyword evidence="5 15" id="KW-0812">Transmembrane</keyword>
<evidence type="ECO:0000256" key="11">
    <source>
        <dbReference type="ARBA" id="ARBA00023065"/>
    </source>
</evidence>
<evidence type="ECO:0000256" key="12">
    <source>
        <dbReference type="ARBA" id="ARBA00023136"/>
    </source>
</evidence>
<keyword evidence="12 15" id="KW-0472">Membrane</keyword>
<evidence type="ECO:0000256" key="7">
    <source>
        <dbReference type="ARBA" id="ARBA00022771"/>
    </source>
</evidence>
<keyword evidence="3" id="KW-0813">Transport</keyword>
<evidence type="ECO:0000256" key="2">
    <source>
        <dbReference type="ARBA" id="ARBA00006513"/>
    </source>
</evidence>
<evidence type="ECO:0008006" key="20">
    <source>
        <dbReference type="Google" id="ProtNLM"/>
    </source>
</evidence>
<evidence type="ECO:0000256" key="1">
    <source>
        <dbReference type="ARBA" id="ARBA00004651"/>
    </source>
</evidence>
<dbReference type="Gene3D" id="2.20.25.240">
    <property type="match status" value="1"/>
</dbReference>
<evidence type="ECO:0000256" key="8">
    <source>
        <dbReference type="ARBA" id="ARBA00022781"/>
    </source>
</evidence>
<dbReference type="InterPro" id="IPR018289">
    <property type="entry name" value="MULE_transposase_dom"/>
</dbReference>
<keyword evidence="8" id="KW-0375">Hydrogen ion transport</keyword>
<proteinExistence type="inferred from homology"/>
<comment type="caution">
    <text evidence="18">The sequence shown here is derived from an EMBL/GenBank/DDBJ whole genome shotgun (WGS) entry which is preliminary data.</text>
</comment>
<feature type="transmembrane region" description="Helical" evidence="15">
    <location>
        <begin position="786"/>
        <end position="804"/>
    </location>
</feature>
<feature type="transmembrane region" description="Helical" evidence="15">
    <location>
        <begin position="820"/>
        <end position="842"/>
    </location>
</feature>
<dbReference type="PANTHER" id="PTHR21522:SF32">
    <property type="entry name" value="OTOPETRIN-2"/>
    <property type="match status" value="1"/>
</dbReference>
<evidence type="ECO:0000256" key="9">
    <source>
        <dbReference type="ARBA" id="ARBA00022833"/>
    </source>
</evidence>
<evidence type="ECO:0000256" key="3">
    <source>
        <dbReference type="ARBA" id="ARBA00022448"/>
    </source>
</evidence>
<evidence type="ECO:0000256" key="4">
    <source>
        <dbReference type="ARBA" id="ARBA00022475"/>
    </source>
</evidence>
<evidence type="ECO:0000313" key="18">
    <source>
        <dbReference type="EMBL" id="CAF1236568.1"/>
    </source>
</evidence>
<organism evidence="18 19">
    <name type="scientific">Rotaria sordida</name>
    <dbReference type="NCBI Taxonomy" id="392033"/>
    <lineage>
        <taxon>Eukaryota</taxon>
        <taxon>Metazoa</taxon>
        <taxon>Spiralia</taxon>
        <taxon>Gnathifera</taxon>
        <taxon>Rotifera</taxon>
        <taxon>Eurotatoria</taxon>
        <taxon>Bdelloidea</taxon>
        <taxon>Philodinida</taxon>
        <taxon>Philodinidae</taxon>
        <taxon>Rotaria</taxon>
    </lineage>
</organism>
<feature type="domain" description="MULE transposase" evidence="17">
    <location>
        <begin position="197"/>
        <end position="289"/>
    </location>
</feature>
<evidence type="ECO:0000256" key="6">
    <source>
        <dbReference type="ARBA" id="ARBA00022723"/>
    </source>
</evidence>
<comment type="subcellular location">
    <subcellularLocation>
        <location evidence="1">Cell membrane</location>
        <topology evidence="1">Multi-pass membrane protein</topology>
    </subcellularLocation>
</comment>
<keyword evidence="7" id="KW-0863">Zinc-finger</keyword>
<protein>
    <recommendedName>
        <fullName evidence="20">MULE transposase domain-containing protein</fullName>
    </recommendedName>
</protein>
<evidence type="ECO:0000256" key="15">
    <source>
        <dbReference type="SAM" id="Phobius"/>
    </source>
</evidence>
<dbReference type="InterPro" id="IPR007588">
    <property type="entry name" value="Znf_FLYWCH"/>
</dbReference>
<evidence type="ECO:0000313" key="19">
    <source>
        <dbReference type="Proteomes" id="UP000663864"/>
    </source>
</evidence>
<feature type="transmembrane region" description="Helical" evidence="15">
    <location>
        <begin position="747"/>
        <end position="774"/>
    </location>
</feature>
<dbReference type="Proteomes" id="UP000663864">
    <property type="component" value="Unassembled WGS sequence"/>
</dbReference>
<evidence type="ECO:0000256" key="13">
    <source>
        <dbReference type="ARBA" id="ARBA00023303"/>
    </source>
</evidence>
<evidence type="ECO:0000256" key="5">
    <source>
        <dbReference type="ARBA" id="ARBA00022692"/>
    </source>
</evidence>
<dbReference type="GO" id="GO:0015252">
    <property type="term" value="F:proton channel activity"/>
    <property type="evidence" value="ECO:0007669"/>
    <property type="project" value="InterPro"/>
</dbReference>
<evidence type="ECO:0000256" key="14">
    <source>
        <dbReference type="SAM" id="MobiDB-lite"/>
    </source>
</evidence>
<dbReference type="PANTHER" id="PTHR21522">
    <property type="entry name" value="PROTON CHANNEL OTOP"/>
    <property type="match status" value="1"/>
</dbReference>
<keyword evidence="4" id="KW-1003">Cell membrane</keyword>
<comment type="similarity">
    <text evidence="2">Belongs to the otopetrin family.</text>
</comment>
<evidence type="ECO:0000256" key="10">
    <source>
        <dbReference type="ARBA" id="ARBA00022989"/>
    </source>
</evidence>
<keyword evidence="13" id="KW-0407">Ion channel</keyword>
<feature type="domain" description="FLYWCH-type" evidence="16">
    <location>
        <begin position="26"/>
        <end position="76"/>
    </location>
</feature>
<keyword evidence="11" id="KW-0406">Ion transport</keyword>
<dbReference type="GO" id="GO:0005886">
    <property type="term" value="C:plasma membrane"/>
    <property type="evidence" value="ECO:0007669"/>
    <property type="project" value="UniProtKB-SubCell"/>
</dbReference>
<gene>
    <name evidence="18" type="ORF">ZHD862_LOCUS24651</name>
</gene>
<feature type="transmembrane region" description="Helical" evidence="15">
    <location>
        <begin position="468"/>
        <end position="488"/>
    </location>
</feature>
<dbReference type="Pfam" id="PF03189">
    <property type="entry name" value="Otopetrin"/>
    <property type="match status" value="1"/>
</dbReference>
<name>A0A814Z0N5_9BILA</name>
<dbReference type="Pfam" id="PF04500">
    <property type="entry name" value="FLYWCH"/>
    <property type="match status" value="1"/>
</dbReference>
<accession>A0A814Z0N5</accession>
<feature type="transmembrane region" description="Helical" evidence="15">
    <location>
        <begin position="719"/>
        <end position="741"/>
    </location>
</feature>
<feature type="non-terminal residue" evidence="18">
    <location>
        <position position="1"/>
    </location>
</feature>
<feature type="region of interest" description="Disordered" evidence="14">
    <location>
        <begin position="549"/>
        <end position="569"/>
    </location>
</feature>
<keyword evidence="9" id="KW-0862">Zinc</keyword>
<keyword evidence="10 15" id="KW-1133">Transmembrane helix</keyword>
<keyword evidence="6" id="KW-0479">Metal-binding</keyword>
<dbReference type="EMBL" id="CAJNOT010001692">
    <property type="protein sequence ID" value="CAF1236568.1"/>
    <property type="molecule type" value="Genomic_DNA"/>
</dbReference>
<evidence type="ECO:0000259" key="16">
    <source>
        <dbReference type="Pfam" id="PF04500"/>
    </source>
</evidence>
<dbReference type="Pfam" id="PF10551">
    <property type="entry name" value="MULE"/>
    <property type="match status" value="1"/>
</dbReference>
<sequence>MQDFGKEPLMRTQMCTRSSVFSMVWSSRGKDQLLFDGFRYRRANNSQVTWRCVRNNCAGRVTSRDVEYIHLNDHNHAPNPDELISKQFKSIIDKRAETSNEPPRKIIHEALLDVHPGDASAVQNYRTVQRSVQRKRKKNDMPLSTPLSFENIIIPEELKLTNTGDKFLLYDNEKNDNRIIILSSSTDLNRLSISDHWHMDGTFKVSPKLFYQLYSIHSHFRGRSLPFLYAYLPGKAEHIYKEFFDIILQNIAKYPTSITIDFEGTVANVIKQKLPSTKITACFFHFKQNLWRKIRDVGLVQLFLHDREIRHQLKNFACLAFVPEQHVIEEFEKLEEESPESMNEFIDYFENNYIGRKVRNNRRHSPRFAISFWNCFDRLDLQLPRTNNPQEAWHNALQNSCRKHPTIYQSIHDLKTEQHANLIFAEKAEAGTIKIVKLVFIGGVAFSISHAIVSREEAEIIKYLTDIYFTYLYWVSIIWIVFCIIDISRHQGKVKIPRNTLNRLDSKQTSLTGDARLARNKFISTSSEANQKLSITSYINLHLFDEPEKDELDDNDNEQSKINDNKLSTDNNDTFSFRNHHNKLNSLDNLSHRSLVTQSPTDTTRDIFTRRRALDPNEQHNLKTYIHHRKNSIVQHVIGYNYDDNSIVGGLYTRVGIGIFCLGTVIHSSLSILSNLENRSCIRWTTVIDDFSRLLFSLTQFFFIFKHSNLIIRAHENVARLAVIHIVVTNLCVCAFAIISNLNSSTWIIYVKVAIIILEFIEGTVHALFILIALRKRQRQTNIYEYSAREMIILLIMLDLSLWFEKTTTTTKHEANPFQLAFYHVIPWSIIAAIATPLQILFRFHAS</sequence>
<dbReference type="GO" id="GO:0008270">
    <property type="term" value="F:zinc ion binding"/>
    <property type="evidence" value="ECO:0007669"/>
    <property type="project" value="UniProtKB-KW"/>
</dbReference>